<organism evidence="4 5">
    <name type="scientific">Drosophila lebanonensis</name>
    <name type="common">Fruit fly</name>
    <name type="synonym">Scaptodrosophila lebanonensis</name>
    <dbReference type="NCBI Taxonomy" id="7225"/>
    <lineage>
        <taxon>Eukaryota</taxon>
        <taxon>Metazoa</taxon>
        <taxon>Ecdysozoa</taxon>
        <taxon>Arthropoda</taxon>
        <taxon>Hexapoda</taxon>
        <taxon>Insecta</taxon>
        <taxon>Pterygota</taxon>
        <taxon>Neoptera</taxon>
        <taxon>Endopterygota</taxon>
        <taxon>Diptera</taxon>
        <taxon>Brachycera</taxon>
        <taxon>Muscomorpha</taxon>
        <taxon>Ephydroidea</taxon>
        <taxon>Drosophilidae</taxon>
        <taxon>Scaptodrosophila</taxon>
    </lineage>
</organism>
<dbReference type="Proteomes" id="UP000504634">
    <property type="component" value="Unplaced"/>
</dbReference>
<dbReference type="GO" id="GO:0000266">
    <property type="term" value="P:mitochondrial fission"/>
    <property type="evidence" value="ECO:0007669"/>
    <property type="project" value="TreeGrafter"/>
</dbReference>
<evidence type="ECO:0000313" key="5">
    <source>
        <dbReference type="RefSeq" id="XP_030378229.1"/>
    </source>
</evidence>
<reference evidence="5" key="1">
    <citation type="submission" date="2025-08" db="UniProtKB">
        <authorList>
            <consortium name="RefSeq"/>
        </authorList>
    </citation>
    <scope>IDENTIFICATION</scope>
    <source>
        <strain evidence="5">11010-0011.00</strain>
        <tissue evidence="5">Whole body</tissue>
    </source>
</reference>
<gene>
    <name evidence="5" type="primary">LOC115626862</name>
</gene>
<dbReference type="InterPro" id="IPR019560">
    <property type="entry name" value="Mitochondrial_18_kDa_protein"/>
</dbReference>
<dbReference type="RefSeq" id="XP_030378229.1">
    <property type="nucleotide sequence ID" value="XM_030522369.1"/>
</dbReference>
<sequence>MVDSEDIPKSKPEEQCSQLNIKEKELDMYRDTFVRYMGYSNELGEAFRPLISRSLVGASYGIAIGYVCLDAFDKSLRHQISGASNRDVALIGGDVFTWQMFASVIIPGLVINRVTATSRSLLKNAPPLALKTLPTILGLVTIPFIVHPIDNLVDQVMDATFRKILR</sequence>
<dbReference type="AlphaFoldDB" id="A0A6J2TQB8"/>
<dbReference type="GO" id="GO:0005739">
    <property type="term" value="C:mitochondrion"/>
    <property type="evidence" value="ECO:0007669"/>
    <property type="project" value="TreeGrafter"/>
</dbReference>
<dbReference type="PANTHER" id="PTHR11001:SF2">
    <property type="entry name" value="MITOCHONDRIAL FISSION PROCESS PROTEIN 1"/>
    <property type="match status" value="1"/>
</dbReference>
<proteinExistence type="inferred from homology"/>
<accession>A0A6J2TQB8</accession>
<dbReference type="GeneID" id="115626862"/>
<evidence type="ECO:0000256" key="2">
    <source>
        <dbReference type="ARBA" id="ARBA00017835"/>
    </source>
</evidence>
<evidence type="ECO:0000256" key="1">
    <source>
        <dbReference type="ARBA" id="ARBA00009224"/>
    </source>
</evidence>
<protein>
    <recommendedName>
        <fullName evidence="2">Mitochondrial fission process protein 1</fullName>
    </recommendedName>
    <alternativeName>
        <fullName evidence="3">Mitochondrial 18 kDa protein</fullName>
    </alternativeName>
</protein>
<comment type="similarity">
    <text evidence="1">Belongs to the MTFP1 family.</text>
</comment>
<name>A0A6J2TQB8_DROLE</name>
<dbReference type="OrthoDB" id="424969at2759"/>
<dbReference type="Pfam" id="PF10558">
    <property type="entry name" value="MTP18"/>
    <property type="match status" value="2"/>
</dbReference>
<dbReference type="PANTHER" id="PTHR11001">
    <property type="entry name" value="MITOCHONDRIAL FISSION PROCESS PROTEIN 1"/>
    <property type="match status" value="1"/>
</dbReference>
<evidence type="ECO:0000313" key="4">
    <source>
        <dbReference type="Proteomes" id="UP000504634"/>
    </source>
</evidence>
<evidence type="ECO:0000256" key="3">
    <source>
        <dbReference type="ARBA" id="ARBA00029631"/>
    </source>
</evidence>
<keyword evidence="4" id="KW-1185">Reference proteome</keyword>